<evidence type="ECO:0000313" key="3">
    <source>
        <dbReference type="Proteomes" id="UP000188879"/>
    </source>
</evidence>
<feature type="transmembrane region" description="Helical" evidence="1">
    <location>
        <begin position="70"/>
        <end position="89"/>
    </location>
</feature>
<proteinExistence type="predicted"/>
<protein>
    <recommendedName>
        <fullName evidence="4">Transmembrane protein</fullName>
    </recommendedName>
</protein>
<keyword evidence="3" id="KW-1185">Reference proteome</keyword>
<keyword evidence="1" id="KW-0812">Transmembrane</keyword>
<dbReference type="AlphaFoldDB" id="A0A1V2H610"/>
<accession>A0A1V2H610</accession>
<dbReference type="RefSeq" id="WP_076956584.1">
    <property type="nucleotide sequence ID" value="NZ_MLCO01000050.1"/>
</dbReference>
<dbReference type="EMBL" id="MLCO01000050">
    <property type="protein sequence ID" value="ONG56169.1"/>
    <property type="molecule type" value="Genomic_DNA"/>
</dbReference>
<evidence type="ECO:0000313" key="2">
    <source>
        <dbReference type="EMBL" id="ONG56169.1"/>
    </source>
</evidence>
<evidence type="ECO:0008006" key="4">
    <source>
        <dbReference type="Google" id="ProtNLM"/>
    </source>
</evidence>
<name>A0A1V2H610_9PROT</name>
<feature type="transmembrane region" description="Helical" evidence="1">
    <location>
        <begin position="12"/>
        <end position="31"/>
    </location>
</feature>
<sequence length="126" mass="13967">MKGPAMPYLREFGLCLLAYGLLLAGTIALLPQLEAPALRGAVVLMPMLPVVAMGWVVLRQLRRIDELQRRIQLEALAFAFAGTAVLSLGHGFLELVGLPRLSMFAVWPVMAILWIVGLRLATRRYR</sequence>
<feature type="transmembrane region" description="Helical" evidence="1">
    <location>
        <begin position="37"/>
        <end position="58"/>
    </location>
</feature>
<comment type="caution">
    <text evidence="2">The sequence shown here is derived from an EMBL/GenBank/DDBJ whole genome shotgun (WGS) entry which is preliminary data.</text>
</comment>
<gene>
    <name evidence="2" type="ORF">BKE38_06590</name>
</gene>
<evidence type="ECO:0000256" key="1">
    <source>
        <dbReference type="SAM" id="Phobius"/>
    </source>
</evidence>
<keyword evidence="1" id="KW-1133">Transmembrane helix</keyword>
<organism evidence="2 3">
    <name type="scientific">Teichococcus deserti</name>
    <dbReference type="NCBI Taxonomy" id="1817963"/>
    <lineage>
        <taxon>Bacteria</taxon>
        <taxon>Pseudomonadati</taxon>
        <taxon>Pseudomonadota</taxon>
        <taxon>Alphaproteobacteria</taxon>
        <taxon>Acetobacterales</taxon>
        <taxon>Roseomonadaceae</taxon>
        <taxon>Roseomonas</taxon>
    </lineage>
</organism>
<feature type="transmembrane region" description="Helical" evidence="1">
    <location>
        <begin position="101"/>
        <end position="121"/>
    </location>
</feature>
<dbReference type="Proteomes" id="UP000188879">
    <property type="component" value="Unassembled WGS sequence"/>
</dbReference>
<reference evidence="2 3" key="1">
    <citation type="submission" date="2016-10" db="EMBL/GenBank/DDBJ databases">
        <title>Draft Genome sequence of Roseomonas sp. strain M3.</title>
        <authorList>
            <person name="Subhash Y."/>
            <person name="Lee S."/>
        </authorList>
    </citation>
    <scope>NUCLEOTIDE SEQUENCE [LARGE SCALE GENOMIC DNA]</scope>
    <source>
        <strain evidence="2 3">M3</strain>
    </source>
</reference>
<keyword evidence="1" id="KW-0472">Membrane</keyword>